<evidence type="ECO:0000313" key="1">
    <source>
        <dbReference type="EMBL" id="KAJ7223501.1"/>
    </source>
</evidence>
<reference evidence="1" key="1">
    <citation type="submission" date="2023-03" db="EMBL/GenBank/DDBJ databases">
        <title>Massive genome expansion in bonnet fungi (Mycena s.s.) driven by repeated elements and novel gene families across ecological guilds.</title>
        <authorList>
            <consortium name="Lawrence Berkeley National Laboratory"/>
            <person name="Harder C.B."/>
            <person name="Miyauchi S."/>
            <person name="Viragh M."/>
            <person name="Kuo A."/>
            <person name="Thoen E."/>
            <person name="Andreopoulos B."/>
            <person name="Lu D."/>
            <person name="Skrede I."/>
            <person name="Drula E."/>
            <person name="Henrissat B."/>
            <person name="Morin E."/>
            <person name="Kohler A."/>
            <person name="Barry K."/>
            <person name="LaButti K."/>
            <person name="Morin E."/>
            <person name="Salamov A."/>
            <person name="Lipzen A."/>
            <person name="Mereny Z."/>
            <person name="Hegedus B."/>
            <person name="Baldrian P."/>
            <person name="Stursova M."/>
            <person name="Weitz H."/>
            <person name="Taylor A."/>
            <person name="Grigoriev I.V."/>
            <person name="Nagy L.G."/>
            <person name="Martin F."/>
            <person name="Kauserud H."/>
        </authorList>
    </citation>
    <scope>NUCLEOTIDE SEQUENCE</scope>
    <source>
        <strain evidence="1">9144</strain>
    </source>
</reference>
<gene>
    <name evidence="1" type="ORF">GGX14DRAFT_351710</name>
</gene>
<evidence type="ECO:0000313" key="2">
    <source>
        <dbReference type="Proteomes" id="UP001219525"/>
    </source>
</evidence>
<proteinExistence type="predicted"/>
<dbReference type="AlphaFoldDB" id="A0AAD6YMN4"/>
<organism evidence="1 2">
    <name type="scientific">Mycena pura</name>
    <dbReference type="NCBI Taxonomy" id="153505"/>
    <lineage>
        <taxon>Eukaryota</taxon>
        <taxon>Fungi</taxon>
        <taxon>Dikarya</taxon>
        <taxon>Basidiomycota</taxon>
        <taxon>Agaricomycotina</taxon>
        <taxon>Agaricomycetes</taxon>
        <taxon>Agaricomycetidae</taxon>
        <taxon>Agaricales</taxon>
        <taxon>Marasmiineae</taxon>
        <taxon>Mycenaceae</taxon>
        <taxon>Mycena</taxon>
    </lineage>
</organism>
<sequence length="342" mass="37263">ETSSPLEMYCSQLCSQQRGYPLYVPEPQRNLSPLYRAAGVAIGDVGMVTPEGIWDFCFNIFLPADHAIHQDGVPNDFVPLEPCAESDVHTLDYEAGSFVSSATVWTNDPANFQGFPGGEFHFTCQAPKGALLALPFGSQLKKLAKRKEEIRRYAAKNAESWYRYINGTTGRRMANGELYLITGSEKTSAGGMATFQNLSPGAEFSLAFKPFPETTRYYFNYARAQTKTFSASEQDGGQLTNTVFLHGFTISLGEGILGQLFANVGISQISDSQSRKTQGKFFPFCDQGSSSIFPLSLNFFTGGGGGGDSGTRYTTPHHDDEVTLSELSAAAKVRNCVRCGLD</sequence>
<dbReference type="EMBL" id="JARJCW010000006">
    <property type="protein sequence ID" value="KAJ7223501.1"/>
    <property type="molecule type" value="Genomic_DNA"/>
</dbReference>
<keyword evidence="2" id="KW-1185">Reference proteome</keyword>
<accession>A0AAD6YMN4</accession>
<dbReference type="Proteomes" id="UP001219525">
    <property type="component" value="Unassembled WGS sequence"/>
</dbReference>
<name>A0AAD6YMN4_9AGAR</name>
<feature type="non-terminal residue" evidence="1">
    <location>
        <position position="1"/>
    </location>
</feature>
<protein>
    <submittedName>
        <fullName evidence="1">Uncharacterized protein</fullName>
    </submittedName>
</protein>
<comment type="caution">
    <text evidence="1">The sequence shown here is derived from an EMBL/GenBank/DDBJ whole genome shotgun (WGS) entry which is preliminary data.</text>
</comment>